<comment type="function">
    <text evidence="5">Acylhydrolase that catalyzes the hydrolysis of phospholipids at the sn-1 position.</text>
</comment>
<comment type="caution">
    <text evidence="7">The sequence shown here is derived from an EMBL/GenBank/DDBJ whole genome shotgun (WGS) entry which is preliminary data.</text>
</comment>
<name>A0A830BR10_9LAMI</name>
<dbReference type="PANTHER" id="PTHR31828">
    <property type="entry name" value="PHOSPHOLIPASE A1-IIGAMMA"/>
    <property type="match status" value="1"/>
</dbReference>
<dbReference type="CDD" id="cd00519">
    <property type="entry name" value="Lipase_3"/>
    <property type="match status" value="1"/>
</dbReference>
<dbReference type="Pfam" id="PF01764">
    <property type="entry name" value="Lipase_3"/>
    <property type="match status" value="1"/>
</dbReference>
<keyword evidence="4 5" id="KW-0443">Lipid metabolism</keyword>
<comment type="similarity">
    <text evidence="1 5">Belongs to the AB hydrolase superfamily. Lipase family.</text>
</comment>
<evidence type="ECO:0000256" key="5">
    <source>
        <dbReference type="RuleBase" id="RU367093"/>
    </source>
</evidence>
<dbReference type="PANTHER" id="PTHR31828:SF1">
    <property type="entry name" value="PHOSPHOLIPASE A1-IIGAMMA"/>
    <property type="match status" value="1"/>
</dbReference>
<organism evidence="7 8">
    <name type="scientific">Phtheirospermum japonicum</name>
    <dbReference type="NCBI Taxonomy" id="374723"/>
    <lineage>
        <taxon>Eukaryota</taxon>
        <taxon>Viridiplantae</taxon>
        <taxon>Streptophyta</taxon>
        <taxon>Embryophyta</taxon>
        <taxon>Tracheophyta</taxon>
        <taxon>Spermatophyta</taxon>
        <taxon>Magnoliopsida</taxon>
        <taxon>eudicotyledons</taxon>
        <taxon>Gunneridae</taxon>
        <taxon>Pentapetalae</taxon>
        <taxon>asterids</taxon>
        <taxon>lamiids</taxon>
        <taxon>Lamiales</taxon>
        <taxon>Orobanchaceae</taxon>
        <taxon>Orobanchaceae incertae sedis</taxon>
        <taxon>Phtheirospermum</taxon>
    </lineage>
</organism>
<keyword evidence="8" id="KW-1185">Reference proteome</keyword>
<protein>
    <recommendedName>
        <fullName evidence="5">Phospholipase A1</fullName>
        <ecNumber evidence="5">3.1.1.-</ecNumber>
    </recommendedName>
</protein>
<dbReference type="GO" id="GO:0016042">
    <property type="term" value="P:lipid catabolic process"/>
    <property type="evidence" value="ECO:0007669"/>
    <property type="project" value="UniProtKB-UniRule"/>
</dbReference>
<evidence type="ECO:0000256" key="4">
    <source>
        <dbReference type="ARBA" id="ARBA00023098"/>
    </source>
</evidence>
<dbReference type="Proteomes" id="UP000653305">
    <property type="component" value="Unassembled WGS sequence"/>
</dbReference>
<evidence type="ECO:0000313" key="8">
    <source>
        <dbReference type="Proteomes" id="UP000653305"/>
    </source>
</evidence>
<dbReference type="GO" id="GO:0008970">
    <property type="term" value="F:phospholipase A1 activity"/>
    <property type="evidence" value="ECO:0007669"/>
    <property type="project" value="UniProtKB-UniRule"/>
</dbReference>
<dbReference type="InterPro" id="IPR033556">
    <property type="entry name" value="PLA"/>
</dbReference>
<dbReference type="EMBL" id="BMAC01000134">
    <property type="protein sequence ID" value="GFP86914.1"/>
    <property type="molecule type" value="Genomic_DNA"/>
</dbReference>
<accession>A0A830BR10</accession>
<evidence type="ECO:0000256" key="2">
    <source>
        <dbReference type="ARBA" id="ARBA00022801"/>
    </source>
</evidence>
<evidence type="ECO:0000313" key="7">
    <source>
        <dbReference type="EMBL" id="GFP86914.1"/>
    </source>
</evidence>
<dbReference type="EC" id="3.1.1.-" evidence="5"/>
<dbReference type="Gene3D" id="3.40.50.1820">
    <property type="entry name" value="alpha/beta hydrolase"/>
    <property type="match status" value="2"/>
</dbReference>
<sequence length="355" mass="40162">MSFFKSKRRQIDGLELDHKNEGPDNLADNKINIAERWNVLNGQNNWEGLLDPLDLDLRQYIIHYGSMAQATYDAFNSEKSSKQAGNSRYSKKDFFSKLGVDKANPLKYTVTKYIYATSSVDAWSKESNWMGFVAVATNEGKKGLGRRDILIAWRGTVQNLEWGDDLKFLLVPAPDIFGGNEEPKVHNGWHSIYTSDDPRSPFNKTCARRQVLEEVKRLVEQYKNEDISITITGHSLGAAVSTLNAVDIVANGHNKPQDMPDKLAIDTEKSSYLKRGDFRSWHSLEVYLHGVAGTQGLNGEFKLEIYRDLALVNKHMDGLKDEYCAPASWWCEKNKGMVQKADGSWELVDVKCDDS</sequence>
<reference evidence="7" key="1">
    <citation type="submission" date="2020-07" db="EMBL/GenBank/DDBJ databases">
        <title>Ethylene signaling mediates host invasion by parasitic plants.</title>
        <authorList>
            <person name="Yoshida S."/>
        </authorList>
    </citation>
    <scope>NUCLEOTIDE SEQUENCE</scope>
    <source>
        <strain evidence="7">Okayama</strain>
    </source>
</reference>
<keyword evidence="3 5" id="KW-0442">Lipid degradation</keyword>
<keyword evidence="2 5" id="KW-0378">Hydrolase</keyword>
<feature type="domain" description="Fungal lipase-type" evidence="6">
    <location>
        <begin position="151"/>
        <end position="257"/>
    </location>
</feature>
<evidence type="ECO:0000256" key="3">
    <source>
        <dbReference type="ARBA" id="ARBA00022963"/>
    </source>
</evidence>
<proteinExistence type="inferred from homology"/>
<dbReference type="InterPro" id="IPR002921">
    <property type="entry name" value="Fungal_lipase-type"/>
</dbReference>
<gene>
    <name evidence="7" type="ORF">PHJA_000835200</name>
</gene>
<dbReference type="SUPFAM" id="SSF53474">
    <property type="entry name" value="alpha/beta-Hydrolases"/>
    <property type="match status" value="1"/>
</dbReference>
<dbReference type="OrthoDB" id="438440at2759"/>
<evidence type="ECO:0000256" key="1">
    <source>
        <dbReference type="ARBA" id="ARBA00010701"/>
    </source>
</evidence>
<dbReference type="InterPro" id="IPR029058">
    <property type="entry name" value="AB_hydrolase_fold"/>
</dbReference>
<dbReference type="AlphaFoldDB" id="A0A830BR10"/>
<evidence type="ECO:0000259" key="6">
    <source>
        <dbReference type="Pfam" id="PF01764"/>
    </source>
</evidence>